<dbReference type="InterPro" id="IPR028992">
    <property type="entry name" value="Hedgehog/Intein_dom"/>
</dbReference>
<gene>
    <name evidence="2" type="ORF">HUK82_01105</name>
</gene>
<sequence>MSNGTWDFDTTVTPATCFLSGTRIRTARGEVAVEDIRVGDQLAVLDACDAFRPVVWVGQRMVRSNPRKPLTEAGYPVRILADAFGDARGREGAGRIRACCGDSRSGSGRDHAGGHRASFGARARWVRGLRAACWYGQRCSALAHARPADVVGPFCDDRRALCVLVGAVRVWEQEAMHVVDAHCTQADLAGWHGVEAAPMRWTAGRAVLPLGRAFDTDGMLSIEIVTAGPYCADEDETGAEARAS</sequence>
<reference evidence="2 3" key="1">
    <citation type="submission" date="2020-06" db="EMBL/GenBank/DDBJ databases">
        <title>Description of novel acetic acid bacteria.</title>
        <authorList>
            <person name="Sombolestani A."/>
        </authorList>
    </citation>
    <scope>NUCLEOTIDE SEQUENCE [LARGE SCALE GENOMIC DNA]</scope>
    <source>
        <strain evidence="2 3">LMG 27010</strain>
    </source>
</reference>
<dbReference type="RefSeq" id="WP_176612181.1">
    <property type="nucleotide sequence ID" value="NZ_JABXXR010000003.1"/>
</dbReference>
<keyword evidence="3" id="KW-1185">Reference proteome</keyword>
<evidence type="ECO:0000313" key="2">
    <source>
        <dbReference type="EMBL" id="NVN39164.1"/>
    </source>
</evidence>
<organism evidence="2 3">
    <name type="scientific">Ameyamaea chiangmaiensis</name>
    <dbReference type="NCBI Taxonomy" id="442969"/>
    <lineage>
        <taxon>Bacteria</taxon>
        <taxon>Pseudomonadati</taxon>
        <taxon>Pseudomonadota</taxon>
        <taxon>Alphaproteobacteria</taxon>
        <taxon>Acetobacterales</taxon>
        <taxon>Acetobacteraceae</taxon>
        <taxon>Ameyamaea</taxon>
    </lineage>
</organism>
<evidence type="ECO:0000313" key="3">
    <source>
        <dbReference type="Proteomes" id="UP000585665"/>
    </source>
</evidence>
<protein>
    <submittedName>
        <fullName evidence="2">Hint domain-containing protein</fullName>
    </submittedName>
</protein>
<dbReference type="InterPro" id="IPR036844">
    <property type="entry name" value="Hint_dom_sf"/>
</dbReference>
<evidence type="ECO:0000259" key="1">
    <source>
        <dbReference type="Pfam" id="PF13403"/>
    </source>
</evidence>
<feature type="domain" description="Hedgehog/Intein (Hint)" evidence="1">
    <location>
        <begin position="16"/>
        <end position="87"/>
    </location>
</feature>
<dbReference type="EMBL" id="JABXXR010000003">
    <property type="protein sequence ID" value="NVN39164.1"/>
    <property type="molecule type" value="Genomic_DNA"/>
</dbReference>
<dbReference type="SUPFAM" id="SSF51294">
    <property type="entry name" value="Hedgehog/intein (Hint) domain"/>
    <property type="match status" value="1"/>
</dbReference>
<proteinExistence type="predicted"/>
<dbReference type="Proteomes" id="UP000585665">
    <property type="component" value="Unassembled WGS sequence"/>
</dbReference>
<comment type="caution">
    <text evidence="2">The sequence shown here is derived from an EMBL/GenBank/DDBJ whole genome shotgun (WGS) entry which is preliminary data.</text>
</comment>
<dbReference type="Pfam" id="PF13403">
    <property type="entry name" value="Hint_2"/>
    <property type="match status" value="1"/>
</dbReference>
<name>A0A850P5Q9_9PROT</name>
<dbReference type="AlphaFoldDB" id="A0A850P5Q9"/>
<accession>A0A850P5Q9</accession>